<dbReference type="SUPFAM" id="SSF53590">
    <property type="entry name" value="Nucleoside hydrolase"/>
    <property type="match status" value="1"/>
</dbReference>
<dbReference type="PROSITE" id="PS51257">
    <property type="entry name" value="PROKAR_LIPOPROTEIN"/>
    <property type="match status" value="1"/>
</dbReference>
<feature type="chain" id="PRO_5047200859" description="Inosine/uridine-preferring nucleoside hydrolase domain-containing protein" evidence="1">
    <location>
        <begin position="29"/>
        <end position="334"/>
    </location>
</feature>
<evidence type="ECO:0000313" key="3">
    <source>
        <dbReference type="EMBL" id="GAA2113232.1"/>
    </source>
</evidence>
<name>A0ABN2XLN5_9ACTN</name>
<dbReference type="InterPro" id="IPR052775">
    <property type="entry name" value="IUN_hydrolase"/>
</dbReference>
<sequence length="334" mass="34315">MKDLMNGFKKTVAALAIVALLASGCAGASDDDGDLFVEGRLAPAAAKDPDAVPVVVDSDLAPDDLVALAYLLRHPRVRVLAVTVPTTGIVTCPAGVDLVGDLVRAVRADPVPVSCGRTPRGAHGVAFPSLWTIGALTDSGLERDLAGTGRPSPQPADRTLATLAREHDDLVVVALGPMTELAATLRDDPASYARIDRVVAMTGIVEGASQGDGIGEWNAAADPDALAEVLDGPVPLTVVPHEVVPLGPPAGKSAPVVGQIGVLSSMPSPRFWDLATSALFTVPEAGKGVSGTWSVDLDDDLGRLSRTGEGDDTVVTSLDTDRLDAAYAEVFIAE</sequence>
<organism evidence="3 4">
    <name type="scientific">Nocardioides bigeumensis</name>
    <dbReference type="NCBI Taxonomy" id="433657"/>
    <lineage>
        <taxon>Bacteria</taxon>
        <taxon>Bacillati</taxon>
        <taxon>Actinomycetota</taxon>
        <taxon>Actinomycetes</taxon>
        <taxon>Propionibacteriales</taxon>
        <taxon>Nocardioidaceae</taxon>
        <taxon>Nocardioides</taxon>
    </lineage>
</organism>
<comment type="caution">
    <text evidence="3">The sequence shown here is derived from an EMBL/GenBank/DDBJ whole genome shotgun (WGS) entry which is preliminary data.</text>
</comment>
<dbReference type="EMBL" id="BAAAQQ010000001">
    <property type="protein sequence ID" value="GAA2113232.1"/>
    <property type="molecule type" value="Genomic_DNA"/>
</dbReference>
<dbReference type="Gene3D" id="3.90.245.10">
    <property type="entry name" value="Ribonucleoside hydrolase-like"/>
    <property type="match status" value="1"/>
</dbReference>
<evidence type="ECO:0000259" key="2">
    <source>
        <dbReference type="Pfam" id="PF01156"/>
    </source>
</evidence>
<dbReference type="PANTHER" id="PTHR46190">
    <property type="entry name" value="SI:CH211-201H21.5-RELATED"/>
    <property type="match status" value="1"/>
</dbReference>
<feature type="signal peptide" evidence="1">
    <location>
        <begin position="1"/>
        <end position="28"/>
    </location>
</feature>
<feature type="domain" description="Inosine/uridine-preferring nucleoside hydrolase" evidence="2">
    <location>
        <begin position="54"/>
        <end position="244"/>
    </location>
</feature>
<accession>A0ABN2XLN5</accession>
<evidence type="ECO:0000256" key="1">
    <source>
        <dbReference type="SAM" id="SignalP"/>
    </source>
</evidence>
<dbReference type="PANTHER" id="PTHR46190:SF1">
    <property type="entry name" value="SI:CH211-201H21.5"/>
    <property type="match status" value="1"/>
</dbReference>
<proteinExistence type="predicted"/>
<reference evidence="3 4" key="1">
    <citation type="journal article" date="2019" name="Int. J. Syst. Evol. Microbiol.">
        <title>The Global Catalogue of Microorganisms (GCM) 10K type strain sequencing project: providing services to taxonomists for standard genome sequencing and annotation.</title>
        <authorList>
            <consortium name="The Broad Institute Genomics Platform"/>
            <consortium name="The Broad Institute Genome Sequencing Center for Infectious Disease"/>
            <person name="Wu L."/>
            <person name="Ma J."/>
        </authorList>
    </citation>
    <scope>NUCLEOTIDE SEQUENCE [LARGE SCALE GENOMIC DNA]</scope>
    <source>
        <strain evidence="3 4">JCM 16021</strain>
    </source>
</reference>
<dbReference type="Proteomes" id="UP001500575">
    <property type="component" value="Unassembled WGS sequence"/>
</dbReference>
<keyword evidence="1" id="KW-0732">Signal</keyword>
<dbReference type="RefSeq" id="WP_344301488.1">
    <property type="nucleotide sequence ID" value="NZ_BAAAQQ010000001.1"/>
</dbReference>
<dbReference type="Pfam" id="PF01156">
    <property type="entry name" value="IU_nuc_hydro"/>
    <property type="match status" value="1"/>
</dbReference>
<gene>
    <name evidence="3" type="ORF">GCM10009843_00680</name>
</gene>
<evidence type="ECO:0000313" key="4">
    <source>
        <dbReference type="Proteomes" id="UP001500575"/>
    </source>
</evidence>
<dbReference type="InterPro" id="IPR001910">
    <property type="entry name" value="Inosine/uridine_hydrolase_dom"/>
</dbReference>
<protein>
    <recommendedName>
        <fullName evidence="2">Inosine/uridine-preferring nucleoside hydrolase domain-containing protein</fullName>
    </recommendedName>
</protein>
<dbReference type="InterPro" id="IPR036452">
    <property type="entry name" value="Ribo_hydro-like"/>
</dbReference>
<keyword evidence="4" id="KW-1185">Reference proteome</keyword>